<dbReference type="Proteomes" id="UP000694620">
    <property type="component" value="Chromosome 11"/>
</dbReference>
<organism evidence="8 9">
    <name type="scientific">Erpetoichthys calabaricus</name>
    <name type="common">Rope fish</name>
    <name type="synonym">Calamoichthys calabaricus</name>
    <dbReference type="NCBI Taxonomy" id="27687"/>
    <lineage>
        <taxon>Eukaryota</taxon>
        <taxon>Metazoa</taxon>
        <taxon>Chordata</taxon>
        <taxon>Craniata</taxon>
        <taxon>Vertebrata</taxon>
        <taxon>Euteleostomi</taxon>
        <taxon>Actinopterygii</taxon>
        <taxon>Polypteriformes</taxon>
        <taxon>Polypteridae</taxon>
        <taxon>Erpetoichthys</taxon>
    </lineage>
</organism>
<evidence type="ECO:0000256" key="1">
    <source>
        <dbReference type="ARBA" id="ARBA00004653"/>
    </source>
</evidence>
<name>A0A8C4XCV7_ERPCA</name>
<comment type="similarity">
    <text evidence="2">Belongs to the nucleotide-sugar transporter family. SLC35A subfamily.</text>
</comment>
<keyword evidence="6 7" id="KW-0472">Membrane</keyword>
<evidence type="ECO:0000256" key="3">
    <source>
        <dbReference type="ARBA" id="ARBA00022597"/>
    </source>
</evidence>
<keyword evidence="4 7" id="KW-0812">Transmembrane</keyword>
<accession>A0A8C4XCV7</accession>
<feature type="transmembrane region" description="Helical" evidence="7">
    <location>
        <begin position="12"/>
        <end position="33"/>
    </location>
</feature>
<protein>
    <submittedName>
        <fullName evidence="8">Solute carrier family 35 member A4</fullName>
    </submittedName>
</protein>
<dbReference type="NCBIfam" id="TIGR00803">
    <property type="entry name" value="nst"/>
    <property type="match status" value="1"/>
</dbReference>
<evidence type="ECO:0000313" key="9">
    <source>
        <dbReference type="Proteomes" id="UP000694620"/>
    </source>
</evidence>
<dbReference type="Ensembl" id="ENSECRT00000022073.1">
    <property type="protein sequence ID" value="ENSECRP00000021606.1"/>
    <property type="gene ID" value="ENSECRG00000014565.1"/>
</dbReference>
<evidence type="ECO:0000256" key="5">
    <source>
        <dbReference type="ARBA" id="ARBA00022989"/>
    </source>
</evidence>
<dbReference type="AlphaFoldDB" id="A0A8C4XCV7"/>
<dbReference type="SUPFAM" id="SSF103481">
    <property type="entry name" value="Multidrug resistance efflux transporter EmrE"/>
    <property type="match status" value="1"/>
</dbReference>
<dbReference type="GO" id="GO:0000139">
    <property type="term" value="C:Golgi membrane"/>
    <property type="evidence" value="ECO:0007669"/>
    <property type="project" value="UniProtKB-SubCell"/>
</dbReference>
<dbReference type="GeneTree" id="ENSGT00950000182827"/>
<sequence length="316" mass="35159">NSVTNGGQYIPIFTWVSWGPLLFLMVLICGSHAPLITLCKVNGKIPFNPSSCVILIELLKFLVSLVLLVIQDAQSLRKTVSRHHVAPYAVPAVLYAFNNNVMVYMQEQMDPSTFQILSNLKIASTAVLYSAFLQKRFTKVQWVALGLLMLAGACHSFSCTSRDKEGEAEEGMRLHLTAPGLLFLLVYCLVSGLAAVYTEVILKTQRLPLNLQNLFLYLFGIFINCGSYLVTGSNQSFFEGYSVWVVMIVITQVWNGLLTSLVMKHSCNITRLFVISCSMLVNAVLSVLLFDLQLTPLFFLTAALIAGAICLYYYHK</sequence>
<feature type="transmembrane region" description="Helical" evidence="7">
    <location>
        <begin position="53"/>
        <end position="73"/>
    </location>
</feature>
<feature type="transmembrane region" description="Helical" evidence="7">
    <location>
        <begin position="178"/>
        <end position="202"/>
    </location>
</feature>
<keyword evidence="5 7" id="KW-1133">Transmembrane helix</keyword>
<dbReference type="PIRSF" id="PIRSF005799">
    <property type="entry name" value="UDP-gal_transpt"/>
    <property type="match status" value="1"/>
</dbReference>
<proteinExistence type="inferred from homology"/>
<feature type="transmembrane region" description="Helical" evidence="7">
    <location>
        <begin position="140"/>
        <end position="158"/>
    </location>
</feature>
<evidence type="ECO:0000256" key="6">
    <source>
        <dbReference type="ARBA" id="ARBA00023136"/>
    </source>
</evidence>
<evidence type="ECO:0000256" key="2">
    <source>
        <dbReference type="ARBA" id="ARBA00009976"/>
    </source>
</evidence>
<keyword evidence="3" id="KW-0762">Sugar transport</keyword>
<feature type="transmembrane region" description="Helical" evidence="7">
    <location>
        <begin position="243"/>
        <end position="262"/>
    </location>
</feature>
<feature type="transmembrane region" description="Helical" evidence="7">
    <location>
        <begin position="214"/>
        <end position="231"/>
    </location>
</feature>
<comment type="subcellular location">
    <subcellularLocation>
        <location evidence="1">Golgi apparatus membrane</location>
        <topology evidence="1">Multi-pass membrane protein</topology>
    </subcellularLocation>
</comment>
<keyword evidence="3" id="KW-0813">Transport</keyword>
<dbReference type="InterPro" id="IPR007271">
    <property type="entry name" value="Nuc_sug_transpt"/>
</dbReference>
<reference evidence="8" key="2">
    <citation type="submission" date="2025-08" db="UniProtKB">
        <authorList>
            <consortium name="Ensembl"/>
        </authorList>
    </citation>
    <scope>IDENTIFICATION</scope>
</reference>
<feature type="transmembrane region" description="Helical" evidence="7">
    <location>
        <begin position="116"/>
        <end position="133"/>
    </location>
</feature>
<dbReference type="GO" id="GO:0015165">
    <property type="term" value="F:pyrimidine nucleotide-sugar transmembrane transporter activity"/>
    <property type="evidence" value="ECO:0007669"/>
    <property type="project" value="InterPro"/>
</dbReference>
<keyword evidence="9" id="KW-1185">Reference proteome</keyword>
<reference evidence="8" key="3">
    <citation type="submission" date="2025-09" db="UniProtKB">
        <authorList>
            <consortium name="Ensembl"/>
        </authorList>
    </citation>
    <scope>IDENTIFICATION</scope>
</reference>
<feature type="transmembrane region" description="Helical" evidence="7">
    <location>
        <begin position="269"/>
        <end position="290"/>
    </location>
</feature>
<dbReference type="InterPro" id="IPR037185">
    <property type="entry name" value="EmrE-like"/>
</dbReference>
<reference evidence="8" key="1">
    <citation type="submission" date="2021-06" db="EMBL/GenBank/DDBJ databases">
        <authorList>
            <consortium name="Wellcome Sanger Institute Data Sharing"/>
        </authorList>
    </citation>
    <scope>NUCLEOTIDE SEQUENCE [LARGE SCALE GENOMIC DNA]</scope>
</reference>
<evidence type="ECO:0000256" key="7">
    <source>
        <dbReference type="SAM" id="Phobius"/>
    </source>
</evidence>
<gene>
    <name evidence="8" type="primary">SLC35A4</name>
</gene>
<dbReference type="PANTHER" id="PTHR10231">
    <property type="entry name" value="NUCLEOTIDE-SUGAR TRANSMEMBRANE TRANSPORTER"/>
    <property type="match status" value="1"/>
</dbReference>
<dbReference type="Pfam" id="PF04142">
    <property type="entry name" value="Nuc_sug_transp"/>
    <property type="match status" value="1"/>
</dbReference>
<evidence type="ECO:0000313" key="8">
    <source>
        <dbReference type="Ensembl" id="ENSECRP00000021606.1"/>
    </source>
</evidence>
<feature type="transmembrane region" description="Helical" evidence="7">
    <location>
        <begin position="85"/>
        <end position="104"/>
    </location>
</feature>
<evidence type="ECO:0000256" key="4">
    <source>
        <dbReference type="ARBA" id="ARBA00022692"/>
    </source>
</evidence>
<feature type="transmembrane region" description="Helical" evidence="7">
    <location>
        <begin position="296"/>
        <end position="314"/>
    </location>
</feature>